<dbReference type="EMBL" id="MDYQ01000047">
    <property type="protein sequence ID" value="PRP85277.1"/>
    <property type="molecule type" value="Genomic_DNA"/>
</dbReference>
<dbReference type="InParanoid" id="A0A2P6NMT3"/>
<dbReference type="AlphaFoldDB" id="A0A2P6NMT3"/>
<feature type="chain" id="PRO_5015200385" evidence="1">
    <location>
        <begin position="26"/>
        <end position="452"/>
    </location>
</feature>
<dbReference type="OrthoDB" id="2589715at2759"/>
<accession>A0A2P6NMT3</accession>
<sequence>MSNTLGDPEMKLIPLLTILFTLSTAAYYPPDRNSLQGKVVFGYQGWYKTGPYDNSWFHWFDASPSNKSFDSDFWPDTTEYPAECLASSGFNFTDGRPAKLYSNSCPGTVDTHFRWLYEYGLDCFFLQRFYTVTKQSKAATTPLVSLVMKSAEKWNRTFVIEYDLSGGGENSTFSYITQDWNYLVSNLSILNSPAYQHHNGKPVVELWGIGVRTSLSPNLTYSLVSWFQSQGCYVIQGVDKSWTYNTSGPYYPTYLLGDVIQPWMVGVYWNSIVNSYLSRSGTVGDMATIRNRNLTLQYSSVIFPGTTASNRGHAAGATINQAPFTRDNGTFFTRQAAIVSAQKPLFIFVAMFDEISEGTQVYKTIAKKKDVPTNVRLVAYDSEGGDFSNDYYLVLSNNITRNFRNVWNVPYEYQPNVTTSASATATSASATTTSASATATSVLQGEEADFVI</sequence>
<keyword evidence="1" id="KW-0732">Signal</keyword>
<dbReference type="STRING" id="1890364.A0A2P6NMT3"/>
<name>A0A2P6NMT3_9EUKA</name>
<proteinExistence type="predicted"/>
<evidence type="ECO:0000256" key="1">
    <source>
        <dbReference type="SAM" id="SignalP"/>
    </source>
</evidence>
<evidence type="ECO:0000313" key="3">
    <source>
        <dbReference type="Proteomes" id="UP000241769"/>
    </source>
</evidence>
<reference evidence="2 3" key="1">
    <citation type="journal article" date="2018" name="Genome Biol. Evol.">
        <title>Multiple Roots of Fruiting Body Formation in Amoebozoa.</title>
        <authorList>
            <person name="Hillmann F."/>
            <person name="Forbes G."/>
            <person name="Novohradska S."/>
            <person name="Ferling I."/>
            <person name="Riege K."/>
            <person name="Groth M."/>
            <person name="Westermann M."/>
            <person name="Marz M."/>
            <person name="Spaller T."/>
            <person name="Winckler T."/>
            <person name="Schaap P."/>
            <person name="Glockner G."/>
        </authorList>
    </citation>
    <scope>NUCLEOTIDE SEQUENCE [LARGE SCALE GENOMIC DNA]</scope>
    <source>
        <strain evidence="2 3">Jena</strain>
    </source>
</reference>
<keyword evidence="3" id="KW-1185">Reference proteome</keyword>
<gene>
    <name evidence="2" type="ORF">PROFUN_06879</name>
</gene>
<dbReference type="Gene3D" id="3.20.20.80">
    <property type="entry name" value="Glycosidases"/>
    <property type="match status" value="1"/>
</dbReference>
<feature type="signal peptide" evidence="1">
    <location>
        <begin position="1"/>
        <end position="25"/>
    </location>
</feature>
<protein>
    <submittedName>
        <fullName evidence="2">Uncharacterized protein</fullName>
    </submittedName>
</protein>
<organism evidence="2 3">
    <name type="scientific">Planoprotostelium fungivorum</name>
    <dbReference type="NCBI Taxonomy" id="1890364"/>
    <lineage>
        <taxon>Eukaryota</taxon>
        <taxon>Amoebozoa</taxon>
        <taxon>Evosea</taxon>
        <taxon>Variosea</taxon>
        <taxon>Cavosteliida</taxon>
        <taxon>Cavosteliaceae</taxon>
        <taxon>Planoprotostelium</taxon>
    </lineage>
</organism>
<evidence type="ECO:0000313" key="2">
    <source>
        <dbReference type="EMBL" id="PRP85277.1"/>
    </source>
</evidence>
<dbReference type="Proteomes" id="UP000241769">
    <property type="component" value="Unassembled WGS sequence"/>
</dbReference>
<comment type="caution">
    <text evidence="2">The sequence shown here is derived from an EMBL/GenBank/DDBJ whole genome shotgun (WGS) entry which is preliminary data.</text>
</comment>